<accession>A0AAV6VSN7</accession>
<dbReference type="EMBL" id="JAFNEN010000025">
    <property type="protein sequence ID" value="KAG8199702.1"/>
    <property type="molecule type" value="Genomic_DNA"/>
</dbReference>
<organism evidence="1 2">
    <name type="scientific">Oedothorax gibbosus</name>
    <dbReference type="NCBI Taxonomy" id="931172"/>
    <lineage>
        <taxon>Eukaryota</taxon>
        <taxon>Metazoa</taxon>
        <taxon>Ecdysozoa</taxon>
        <taxon>Arthropoda</taxon>
        <taxon>Chelicerata</taxon>
        <taxon>Arachnida</taxon>
        <taxon>Araneae</taxon>
        <taxon>Araneomorphae</taxon>
        <taxon>Entelegynae</taxon>
        <taxon>Araneoidea</taxon>
        <taxon>Linyphiidae</taxon>
        <taxon>Erigoninae</taxon>
        <taxon>Oedothorax</taxon>
    </lineage>
</organism>
<proteinExistence type="predicted"/>
<dbReference type="Proteomes" id="UP000827092">
    <property type="component" value="Unassembled WGS sequence"/>
</dbReference>
<comment type="caution">
    <text evidence="1">The sequence shown here is derived from an EMBL/GenBank/DDBJ whole genome shotgun (WGS) entry which is preliminary data.</text>
</comment>
<dbReference type="AlphaFoldDB" id="A0AAV6VSN7"/>
<gene>
    <name evidence="1" type="ORF">JTE90_022151</name>
</gene>
<evidence type="ECO:0000313" key="1">
    <source>
        <dbReference type="EMBL" id="KAG8199702.1"/>
    </source>
</evidence>
<sequence>MDKHSRIIKGMPMCVPTMDFGVVERDMVKVNTETLQIVSPSDLCAKEEGVLGDDLEEREEMVEMEILHANKSDKKSL</sequence>
<evidence type="ECO:0000313" key="2">
    <source>
        <dbReference type="Proteomes" id="UP000827092"/>
    </source>
</evidence>
<keyword evidence="2" id="KW-1185">Reference proteome</keyword>
<protein>
    <submittedName>
        <fullName evidence="1">Uncharacterized protein</fullName>
    </submittedName>
</protein>
<reference evidence="1 2" key="1">
    <citation type="journal article" date="2022" name="Nat. Ecol. Evol.">
        <title>A masculinizing supergene underlies an exaggerated male reproductive morph in a spider.</title>
        <authorList>
            <person name="Hendrickx F."/>
            <person name="De Corte Z."/>
            <person name="Sonet G."/>
            <person name="Van Belleghem S.M."/>
            <person name="Kostlbacher S."/>
            <person name="Vangestel C."/>
        </authorList>
    </citation>
    <scope>NUCLEOTIDE SEQUENCE [LARGE SCALE GENOMIC DNA]</scope>
    <source>
        <strain evidence="1">W744_W776</strain>
    </source>
</reference>
<name>A0AAV6VSN7_9ARAC</name>